<organism evidence="3 4">
    <name type="scientific">Muraenolepis orangiensis</name>
    <name type="common">Patagonian moray cod</name>
    <dbReference type="NCBI Taxonomy" id="630683"/>
    <lineage>
        <taxon>Eukaryota</taxon>
        <taxon>Metazoa</taxon>
        <taxon>Chordata</taxon>
        <taxon>Craniata</taxon>
        <taxon>Vertebrata</taxon>
        <taxon>Euteleostomi</taxon>
        <taxon>Actinopterygii</taxon>
        <taxon>Neopterygii</taxon>
        <taxon>Teleostei</taxon>
        <taxon>Neoteleostei</taxon>
        <taxon>Acanthomorphata</taxon>
        <taxon>Zeiogadaria</taxon>
        <taxon>Gadariae</taxon>
        <taxon>Gadiformes</taxon>
        <taxon>Muraenolepidoidei</taxon>
        <taxon>Muraenolepididae</taxon>
        <taxon>Muraenolepis</taxon>
    </lineage>
</organism>
<keyword evidence="4" id="KW-1185">Reference proteome</keyword>
<feature type="non-terminal residue" evidence="3">
    <location>
        <position position="204"/>
    </location>
</feature>
<comment type="cofactor">
    <cofactor evidence="1">
        <name>Zn(2+)</name>
        <dbReference type="ChEBI" id="CHEBI:29105"/>
    </cofactor>
</comment>
<gene>
    <name evidence="3" type="ORF">NHX12_033350</name>
</gene>
<dbReference type="PANTHER" id="PTHR12756:SF9">
    <property type="entry name" value="CYTOSOLIC CARBOXYPEPTIDASE 6"/>
    <property type="match status" value="1"/>
</dbReference>
<sequence length="204" mass="22863">RVNLEFYIDVHAHSTMLNGFMYGNVFEEEERVRRQAVFPGLLCQNAPDFSLLAQGSAPWMCSCPCANSAQAKAQYPNTIKANSHRTSFNRDVVKAGTGRRFLGGLLDDSSYCYTLEVSFYSYMTAGSTTAIPYTEETYMKLGRNVARTFLDYYKLNALVKDNRPTPIQSSDVMLQTSGGDGKTNTGHREKPDGEKERKSQGIRH</sequence>
<reference evidence="3" key="1">
    <citation type="submission" date="2022-07" db="EMBL/GenBank/DDBJ databases">
        <title>Chromosome-level genome of Muraenolepis orangiensis.</title>
        <authorList>
            <person name="Kim J."/>
        </authorList>
    </citation>
    <scope>NUCLEOTIDE SEQUENCE</scope>
    <source>
        <strain evidence="3">KU_S4_2022</strain>
        <tissue evidence="3">Muscle</tissue>
    </source>
</reference>
<dbReference type="Proteomes" id="UP001148018">
    <property type="component" value="Unassembled WGS sequence"/>
</dbReference>
<evidence type="ECO:0000313" key="3">
    <source>
        <dbReference type="EMBL" id="KAJ3599387.1"/>
    </source>
</evidence>
<proteinExistence type="predicted"/>
<dbReference type="AlphaFoldDB" id="A0A9Q0E7G3"/>
<evidence type="ECO:0008006" key="5">
    <source>
        <dbReference type="Google" id="ProtNLM"/>
    </source>
</evidence>
<dbReference type="InterPro" id="IPR050821">
    <property type="entry name" value="Cytosolic_carboxypeptidase"/>
</dbReference>
<evidence type="ECO:0000256" key="2">
    <source>
        <dbReference type="SAM" id="MobiDB-lite"/>
    </source>
</evidence>
<feature type="region of interest" description="Disordered" evidence="2">
    <location>
        <begin position="164"/>
        <end position="204"/>
    </location>
</feature>
<dbReference type="PANTHER" id="PTHR12756">
    <property type="entry name" value="CYTOSOLIC CARBOXYPEPTIDASE"/>
    <property type="match status" value="1"/>
</dbReference>
<dbReference type="EMBL" id="JANIIK010000048">
    <property type="protein sequence ID" value="KAJ3599387.1"/>
    <property type="molecule type" value="Genomic_DNA"/>
</dbReference>
<dbReference type="SUPFAM" id="SSF53187">
    <property type="entry name" value="Zn-dependent exopeptidases"/>
    <property type="match status" value="1"/>
</dbReference>
<name>A0A9Q0E7G3_9TELE</name>
<accession>A0A9Q0E7G3</accession>
<comment type="caution">
    <text evidence="3">The sequence shown here is derived from an EMBL/GenBank/DDBJ whole genome shotgun (WGS) entry which is preliminary data.</text>
</comment>
<evidence type="ECO:0000313" key="4">
    <source>
        <dbReference type="Proteomes" id="UP001148018"/>
    </source>
</evidence>
<protein>
    <recommendedName>
        <fullName evidence="5">CBPC6 carboxypeptidase</fullName>
    </recommendedName>
</protein>
<feature type="compositionally biased region" description="Polar residues" evidence="2">
    <location>
        <begin position="165"/>
        <end position="177"/>
    </location>
</feature>
<evidence type="ECO:0000256" key="1">
    <source>
        <dbReference type="ARBA" id="ARBA00001947"/>
    </source>
</evidence>
<dbReference type="Gene3D" id="3.40.630.10">
    <property type="entry name" value="Zn peptidases"/>
    <property type="match status" value="1"/>
</dbReference>
<feature type="compositionally biased region" description="Basic and acidic residues" evidence="2">
    <location>
        <begin position="186"/>
        <end position="204"/>
    </location>
</feature>
<dbReference type="OrthoDB" id="10253041at2759"/>